<dbReference type="EMBL" id="FNCE01000007">
    <property type="protein sequence ID" value="SDG23917.1"/>
    <property type="molecule type" value="Genomic_DNA"/>
</dbReference>
<dbReference type="InterPro" id="IPR004017">
    <property type="entry name" value="Cys_rich_dom"/>
</dbReference>
<dbReference type="STRING" id="1082479.SAMN05216241_10759"/>
<accession>A0A1G7SLF4</accession>
<sequence length="257" mass="26978">MAADAPRVALFATCLVDLFRPSVGFAAVKLLRAAGCRVYVPRAQTCCGQPAYNSGDRADAKRVALQVIEAFEGADYVVVPSGSCAGTIAKHYPGLFADDPDLAARAADLAERTHELVSFLVDIMGMTEVPAHYAGTATYHHSCAGLRELGVKGQARTLLDSVEGLALRDLPDSEVCCGFGGTFCVKYPEISNHMVSDKVEAIVSTGADTLLAGDLGCLMNIAGKLQRRGHAVHVRHVAEVLAGEPEAPPIGEAGELS</sequence>
<dbReference type="OrthoDB" id="9770306at2"/>
<name>A0A1G7SLF4_9PROT</name>
<organism evidence="2 3">
    <name type="scientific">Limimonas halophila</name>
    <dbReference type="NCBI Taxonomy" id="1082479"/>
    <lineage>
        <taxon>Bacteria</taxon>
        <taxon>Pseudomonadati</taxon>
        <taxon>Pseudomonadota</taxon>
        <taxon>Alphaproteobacteria</taxon>
        <taxon>Rhodospirillales</taxon>
        <taxon>Rhodovibrionaceae</taxon>
        <taxon>Limimonas</taxon>
    </lineage>
</organism>
<protein>
    <submittedName>
        <fullName evidence="2">L-lactate dehydrogenase complex protein LldE</fullName>
    </submittedName>
</protein>
<dbReference type="RefSeq" id="WP_090020399.1">
    <property type="nucleotide sequence ID" value="NZ_FNCE01000007.1"/>
</dbReference>
<dbReference type="PANTHER" id="PTHR30296">
    <property type="entry name" value="UNCHARACTERIZED PROTEIN YKGE"/>
    <property type="match status" value="1"/>
</dbReference>
<keyword evidence="3" id="KW-1185">Reference proteome</keyword>
<proteinExistence type="predicted"/>
<dbReference type="GO" id="GO:0005829">
    <property type="term" value="C:cytosol"/>
    <property type="evidence" value="ECO:0007669"/>
    <property type="project" value="TreeGrafter"/>
</dbReference>
<dbReference type="PANTHER" id="PTHR30296:SF0">
    <property type="entry name" value="LACTATE UTILIZATION PROTEIN A"/>
    <property type="match status" value="1"/>
</dbReference>
<dbReference type="Proteomes" id="UP000199415">
    <property type="component" value="Unassembled WGS sequence"/>
</dbReference>
<feature type="domain" description="Cysteine-rich" evidence="1">
    <location>
        <begin position="8"/>
        <end position="88"/>
    </location>
</feature>
<reference evidence="2 3" key="1">
    <citation type="submission" date="2016-10" db="EMBL/GenBank/DDBJ databases">
        <authorList>
            <person name="de Groot N.N."/>
        </authorList>
    </citation>
    <scope>NUCLEOTIDE SEQUENCE [LARGE SCALE GENOMIC DNA]</scope>
    <source>
        <strain evidence="2 3">DSM 25584</strain>
    </source>
</reference>
<dbReference type="AlphaFoldDB" id="A0A1G7SLF4"/>
<dbReference type="GO" id="GO:0016491">
    <property type="term" value="F:oxidoreductase activity"/>
    <property type="evidence" value="ECO:0007669"/>
    <property type="project" value="UniProtKB-ARBA"/>
</dbReference>
<gene>
    <name evidence="2" type="ORF">SAMN05216241_10759</name>
</gene>
<evidence type="ECO:0000313" key="3">
    <source>
        <dbReference type="Proteomes" id="UP000199415"/>
    </source>
</evidence>
<evidence type="ECO:0000313" key="2">
    <source>
        <dbReference type="EMBL" id="SDG23917.1"/>
    </source>
</evidence>
<dbReference type="Pfam" id="PF02754">
    <property type="entry name" value="CCG"/>
    <property type="match status" value="2"/>
</dbReference>
<feature type="domain" description="Cysteine-rich" evidence="1">
    <location>
        <begin position="138"/>
        <end position="221"/>
    </location>
</feature>
<evidence type="ECO:0000259" key="1">
    <source>
        <dbReference type="Pfam" id="PF02754"/>
    </source>
</evidence>